<feature type="transmembrane region" description="Helical" evidence="8">
    <location>
        <begin position="220"/>
        <end position="243"/>
    </location>
</feature>
<feature type="transmembrane region" description="Helical" evidence="8">
    <location>
        <begin position="155"/>
        <end position="177"/>
    </location>
</feature>
<protein>
    <submittedName>
        <fullName evidence="10">Sodium/hydrogen exchanger family-domain-containing protein</fullName>
    </submittedName>
</protein>
<dbReference type="PANTHER" id="PTHR32468">
    <property type="entry name" value="CATION/H + ANTIPORTER"/>
    <property type="match status" value="1"/>
</dbReference>
<feature type="transmembrane region" description="Helical" evidence="8">
    <location>
        <begin position="371"/>
        <end position="390"/>
    </location>
</feature>
<feature type="transmembrane region" description="Helical" evidence="8">
    <location>
        <begin position="255"/>
        <end position="274"/>
    </location>
</feature>
<comment type="subcellular location">
    <subcellularLocation>
        <location evidence="1">Membrane</location>
        <topology evidence="1">Multi-pass membrane protein</topology>
    </subcellularLocation>
</comment>
<dbReference type="EMBL" id="MCGE01000006">
    <property type="protein sequence ID" value="ORZ20772.1"/>
    <property type="molecule type" value="Genomic_DNA"/>
</dbReference>
<dbReference type="OrthoDB" id="2687058at2759"/>
<evidence type="ECO:0000313" key="10">
    <source>
        <dbReference type="EMBL" id="ORZ20772.1"/>
    </source>
</evidence>
<keyword evidence="2" id="KW-0813">Transport</keyword>
<keyword evidence="11" id="KW-1185">Reference proteome</keyword>
<sequence length="909" mass="98471">MVKSATPQAGVFSGANPSAFNPNDPIVLFIIQLTIILVFCRLLAVPLGYFRQPKVISEVIAGIILGPSVMGRIPGYMDHIFPAPSLPYLNLVATIGLVFFLFQVGLEVDVKVIRRDWKRSVAVAVAGMALPFGLGAAVSLGLYQLQGDPSIPFGSFLLFLGVAVAITAFPVLARILAELKLLGTKVGAITMAAGLINDCTAWVLLALVVALLNATGGLEALYVFLTTVAFALFLIFLIGPLYYRLCIKTNSFENGPTPLLMTVTLMLVLISAFVTDIIGVHPIFGGFLAGVIIPHESNLPIRITEKIEDIVNILFLPLYFTLSGLKTQIGLLNTGIVWGYVILVIVVSCFGKITGCSLAAKLCGMTTRESLAVGFLMNCKGLVELIVLNIGHDAGVLNDQVFVIMVVMALVTTIMTTPFVIKLYPDWYQKQQAALAAGGSDMSVTDSSDGKHDNKPSSHLDTTANSYPTGPSMAHGGSNSERFTMVTVLNRMETMPAVMALMRLLKSDDDIDGSKMKPHPHVHAMRLLELTQRPSDVMKIQEMRETLRIDPVLSVIRTFASLIGIRLTTYLDFASPTDFIKRIGDYSSSVDANMVLLPWQPKQHLSSEQDINPFDRTTAAAITGGSSSYQVSDAEFATHAFTVDHCTVGLFLDRGFGNMRDANSNVRTPQQAPSFQILVPFIGGKDDRRALLFALRLQMYRHADVLVLRQKPASSIYNNDNSRTTTTKTDTNLAGEDIGSADLADNARNQQQEQQHDLIYATPESITTCLDATNQHQHTDSDNDSDKDTTLFDALFQSNTKTPGLDVVCQWVDDISATSILRQGTTMQRRRHDLIVLGRHYGAISNPFPSPSPLDTPGTVYSKEFSSALGTLAFDLLSSGVKASLVVIQAPSKSTGGGHHSGHGSNVES</sequence>
<dbReference type="PANTHER" id="PTHR32468:SF0">
    <property type="entry name" value="K(+)_H(+) ANTIPORTER 1"/>
    <property type="match status" value="1"/>
</dbReference>
<feature type="transmembrane region" description="Helical" evidence="8">
    <location>
        <begin position="337"/>
        <end position="359"/>
    </location>
</feature>
<evidence type="ECO:0000256" key="7">
    <source>
        <dbReference type="SAM" id="MobiDB-lite"/>
    </source>
</evidence>
<reference evidence="10 11" key="1">
    <citation type="submission" date="2016-07" db="EMBL/GenBank/DDBJ databases">
        <title>Pervasive Adenine N6-methylation of Active Genes in Fungi.</title>
        <authorList>
            <consortium name="DOE Joint Genome Institute"/>
            <person name="Mondo S.J."/>
            <person name="Dannebaum R.O."/>
            <person name="Kuo R.C."/>
            <person name="Labutti K."/>
            <person name="Haridas S."/>
            <person name="Kuo A."/>
            <person name="Salamov A."/>
            <person name="Ahrendt S.R."/>
            <person name="Lipzen A."/>
            <person name="Sullivan W."/>
            <person name="Andreopoulos W.B."/>
            <person name="Clum A."/>
            <person name="Lindquist E."/>
            <person name="Daum C."/>
            <person name="Ramamoorthy G.K."/>
            <person name="Gryganskyi A."/>
            <person name="Culley D."/>
            <person name="Magnuson J.K."/>
            <person name="James T.Y."/>
            <person name="O'Malley M.A."/>
            <person name="Stajich J.E."/>
            <person name="Spatafora J.W."/>
            <person name="Visel A."/>
            <person name="Grigoriev I.V."/>
        </authorList>
    </citation>
    <scope>NUCLEOTIDE SEQUENCE [LARGE SCALE GENOMIC DNA]</scope>
    <source>
        <strain evidence="10 11">NRRL 1336</strain>
    </source>
</reference>
<evidence type="ECO:0000256" key="5">
    <source>
        <dbReference type="ARBA" id="ARBA00023065"/>
    </source>
</evidence>
<feature type="transmembrane region" description="Helical" evidence="8">
    <location>
        <begin position="402"/>
        <end position="421"/>
    </location>
</feature>
<dbReference type="Gene3D" id="1.20.1530.20">
    <property type="match status" value="1"/>
</dbReference>
<comment type="caution">
    <text evidence="10">The sequence shown here is derived from an EMBL/GenBank/DDBJ whole genome shotgun (WGS) entry which is preliminary data.</text>
</comment>
<feature type="domain" description="Cation/H+ exchanger transmembrane" evidence="9">
    <location>
        <begin position="36"/>
        <end position="420"/>
    </location>
</feature>
<evidence type="ECO:0000256" key="8">
    <source>
        <dbReference type="SAM" id="Phobius"/>
    </source>
</evidence>
<dbReference type="InterPro" id="IPR038770">
    <property type="entry name" value="Na+/solute_symporter_sf"/>
</dbReference>
<dbReference type="STRING" id="90262.A0A1X2IR80"/>
<dbReference type="InterPro" id="IPR050794">
    <property type="entry name" value="CPA2_transporter"/>
</dbReference>
<keyword evidence="5" id="KW-0406">Ion transport</keyword>
<dbReference type="InterPro" id="IPR006153">
    <property type="entry name" value="Cation/H_exchanger_TM"/>
</dbReference>
<name>A0A1X2IR80_9FUNG</name>
<gene>
    <name evidence="10" type="ORF">BCR42DRAFT_370700</name>
</gene>
<dbReference type="Pfam" id="PF00999">
    <property type="entry name" value="Na_H_Exchanger"/>
    <property type="match status" value="1"/>
</dbReference>
<evidence type="ECO:0000259" key="9">
    <source>
        <dbReference type="Pfam" id="PF00999"/>
    </source>
</evidence>
<dbReference type="Proteomes" id="UP000193560">
    <property type="component" value="Unassembled WGS sequence"/>
</dbReference>
<feature type="compositionally biased region" description="Basic and acidic residues" evidence="7">
    <location>
        <begin position="448"/>
        <end position="458"/>
    </location>
</feature>
<evidence type="ECO:0000256" key="3">
    <source>
        <dbReference type="ARBA" id="ARBA00022692"/>
    </source>
</evidence>
<evidence type="ECO:0000256" key="6">
    <source>
        <dbReference type="ARBA" id="ARBA00023136"/>
    </source>
</evidence>
<organism evidence="10 11">
    <name type="scientific">Absidia repens</name>
    <dbReference type="NCBI Taxonomy" id="90262"/>
    <lineage>
        <taxon>Eukaryota</taxon>
        <taxon>Fungi</taxon>
        <taxon>Fungi incertae sedis</taxon>
        <taxon>Mucoromycota</taxon>
        <taxon>Mucoromycotina</taxon>
        <taxon>Mucoromycetes</taxon>
        <taxon>Mucorales</taxon>
        <taxon>Cunninghamellaceae</taxon>
        <taxon>Absidia</taxon>
    </lineage>
</organism>
<dbReference type="GO" id="GO:0016020">
    <property type="term" value="C:membrane"/>
    <property type="evidence" value="ECO:0007669"/>
    <property type="project" value="UniProtKB-SubCell"/>
</dbReference>
<evidence type="ECO:0000256" key="4">
    <source>
        <dbReference type="ARBA" id="ARBA00022989"/>
    </source>
</evidence>
<dbReference type="GO" id="GO:0015297">
    <property type="term" value="F:antiporter activity"/>
    <property type="evidence" value="ECO:0007669"/>
    <property type="project" value="InterPro"/>
</dbReference>
<feature type="transmembrane region" description="Helical" evidence="8">
    <location>
        <begin position="88"/>
        <end position="108"/>
    </location>
</feature>
<dbReference type="GO" id="GO:1902600">
    <property type="term" value="P:proton transmembrane transport"/>
    <property type="evidence" value="ECO:0007669"/>
    <property type="project" value="InterPro"/>
</dbReference>
<evidence type="ECO:0000256" key="1">
    <source>
        <dbReference type="ARBA" id="ARBA00004141"/>
    </source>
</evidence>
<dbReference type="AlphaFoldDB" id="A0A1X2IR80"/>
<proteinExistence type="predicted"/>
<evidence type="ECO:0000256" key="2">
    <source>
        <dbReference type="ARBA" id="ARBA00022448"/>
    </source>
</evidence>
<feature type="transmembrane region" description="Helical" evidence="8">
    <location>
        <begin position="56"/>
        <end position="76"/>
    </location>
</feature>
<feature type="transmembrane region" description="Helical" evidence="8">
    <location>
        <begin position="120"/>
        <end position="143"/>
    </location>
</feature>
<keyword evidence="3 8" id="KW-0812">Transmembrane</keyword>
<accession>A0A1X2IR80</accession>
<feature type="region of interest" description="Disordered" evidence="7">
    <location>
        <begin position="439"/>
        <end position="479"/>
    </location>
</feature>
<feature type="transmembrane region" description="Helical" evidence="8">
    <location>
        <begin position="26"/>
        <end position="44"/>
    </location>
</feature>
<keyword evidence="4 8" id="KW-1133">Transmembrane helix</keyword>
<keyword evidence="6 8" id="KW-0472">Membrane</keyword>
<evidence type="ECO:0000313" key="11">
    <source>
        <dbReference type="Proteomes" id="UP000193560"/>
    </source>
</evidence>
<feature type="transmembrane region" description="Helical" evidence="8">
    <location>
        <begin position="189"/>
        <end position="214"/>
    </location>
</feature>
<feature type="compositionally biased region" description="Polar residues" evidence="7">
    <location>
        <begin position="459"/>
        <end position="469"/>
    </location>
</feature>